<organism evidence="5 6">
    <name type="scientific">Chiayiivirga flava</name>
    <dbReference type="NCBI Taxonomy" id="659595"/>
    <lineage>
        <taxon>Bacteria</taxon>
        <taxon>Pseudomonadati</taxon>
        <taxon>Pseudomonadota</taxon>
        <taxon>Gammaproteobacteria</taxon>
        <taxon>Lysobacterales</taxon>
        <taxon>Lysobacteraceae</taxon>
        <taxon>Chiayiivirga</taxon>
    </lineage>
</organism>
<comment type="caution">
    <text evidence="5">The sequence shown here is derived from an EMBL/GenBank/DDBJ whole genome shotgun (WGS) entry which is preliminary data.</text>
</comment>
<dbReference type="GO" id="GO:1990904">
    <property type="term" value="C:ribonucleoprotein complex"/>
    <property type="evidence" value="ECO:0007669"/>
    <property type="project" value="UniProtKB-KW"/>
</dbReference>
<keyword evidence="2 5" id="KW-0689">Ribosomal protein</keyword>
<dbReference type="NCBIfam" id="TIGR04560">
    <property type="entry name" value="ribo_THX"/>
    <property type="match status" value="1"/>
</dbReference>
<feature type="region of interest" description="Disordered" evidence="4">
    <location>
        <begin position="1"/>
        <end position="53"/>
    </location>
</feature>
<reference evidence="5 6" key="1">
    <citation type="submission" date="2020-08" db="EMBL/GenBank/DDBJ databases">
        <title>Genomic Encyclopedia of Type Strains, Phase IV (KMG-IV): sequencing the most valuable type-strain genomes for metagenomic binning, comparative biology and taxonomic classification.</title>
        <authorList>
            <person name="Goeker M."/>
        </authorList>
    </citation>
    <scope>NUCLEOTIDE SEQUENCE [LARGE SCALE GENOMIC DNA]</scope>
    <source>
        <strain evidence="5 6">DSM 24163</strain>
    </source>
</reference>
<feature type="compositionally biased region" description="Low complexity" evidence="4">
    <location>
        <begin position="26"/>
        <end position="46"/>
    </location>
</feature>
<evidence type="ECO:0000256" key="4">
    <source>
        <dbReference type="SAM" id="MobiDB-lite"/>
    </source>
</evidence>
<evidence type="ECO:0000256" key="3">
    <source>
        <dbReference type="ARBA" id="ARBA00023274"/>
    </source>
</evidence>
<dbReference type="InterPro" id="IPR030826">
    <property type="entry name" value="Ribosomal_bTHX/bTHXc/bTHXm"/>
</dbReference>
<dbReference type="AlphaFoldDB" id="A0A7W8D5F2"/>
<evidence type="ECO:0000256" key="2">
    <source>
        <dbReference type="ARBA" id="ARBA00022980"/>
    </source>
</evidence>
<dbReference type="GO" id="GO:0005840">
    <property type="term" value="C:ribosome"/>
    <property type="evidence" value="ECO:0007669"/>
    <property type="project" value="UniProtKB-KW"/>
</dbReference>
<proteinExistence type="inferred from homology"/>
<protein>
    <submittedName>
        <fullName evidence="5">30S ribosomal protein S31</fullName>
    </submittedName>
</protein>
<evidence type="ECO:0000313" key="6">
    <source>
        <dbReference type="Proteomes" id="UP000521199"/>
    </source>
</evidence>
<keyword evidence="3" id="KW-0687">Ribonucleoprotein</keyword>
<sequence length="53" mass="5393">MGKGDKKTAKGKRYAGSYGNARPHGTTVAVTKKAAATPKAPVVAKKAPAKKKA</sequence>
<name>A0A7W8D5F2_9GAMM</name>
<comment type="similarity">
    <text evidence="1">Belongs to the bacterial ribosomal protein bTHX family.</text>
</comment>
<dbReference type="RefSeq" id="WP_183959566.1">
    <property type="nucleotide sequence ID" value="NZ_JACHHP010000001.1"/>
</dbReference>
<keyword evidence="6" id="KW-1185">Reference proteome</keyword>
<evidence type="ECO:0000256" key="1">
    <source>
        <dbReference type="ARBA" id="ARBA00010834"/>
    </source>
</evidence>
<dbReference type="Proteomes" id="UP000521199">
    <property type="component" value="Unassembled WGS sequence"/>
</dbReference>
<dbReference type="EMBL" id="JACHHP010000001">
    <property type="protein sequence ID" value="MBB5207047.1"/>
    <property type="molecule type" value="Genomic_DNA"/>
</dbReference>
<gene>
    <name evidence="5" type="ORF">HNQ52_000563</name>
</gene>
<evidence type="ECO:0000313" key="5">
    <source>
        <dbReference type="EMBL" id="MBB5207047.1"/>
    </source>
</evidence>
<accession>A0A7W8D5F2</accession>